<dbReference type="EMBL" id="GEVL01003929">
    <property type="protein sequence ID" value="JAU73412.1"/>
    <property type="molecule type" value="Transcribed_RNA"/>
</dbReference>
<evidence type="ECO:0000313" key="1">
    <source>
        <dbReference type="EMBL" id="JAU73412.1"/>
    </source>
</evidence>
<protein>
    <submittedName>
        <fullName evidence="1">Uncharacterized protein</fullName>
    </submittedName>
</protein>
<dbReference type="AlphaFoldDB" id="A0A1J3I2M4"/>
<accession>A0A1J3I2M4</accession>
<gene>
    <name evidence="1" type="ORF">LE_TR11990_c0_g1_i1_g.39222</name>
</gene>
<organism evidence="1">
    <name type="scientific">Noccaea caerulescens</name>
    <name type="common">Alpine penny-cress</name>
    <name type="synonym">Thlaspi caerulescens</name>
    <dbReference type="NCBI Taxonomy" id="107243"/>
    <lineage>
        <taxon>Eukaryota</taxon>
        <taxon>Viridiplantae</taxon>
        <taxon>Streptophyta</taxon>
        <taxon>Embryophyta</taxon>
        <taxon>Tracheophyta</taxon>
        <taxon>Spermatophyta</taxon>
        <taxon>Magnoliopsida</taxon>
        <taxon>eudicotyledons</taxon>
        <taxon>Gunneridae</taxon>
        <taxon>Pentapetalae</taxon>
        <taxon>rosids</taxon>
        <taxon>malvids</taxon>
        <taxon>Brassicales</taxon>
        <taxon>Brassicaceae</taxon>
        <taxon>Coluteocarpeae</taxon>
        <taxon>Noccaea</taxon>
    </lineage>
</organism>
<proteinExistence type="predicted"/>
<name>A0A1J3I2M4_NOCCA</name>
<reference evidence="1" key="1">
    <citation type="submission" date="2016-07" db="EMBL/GenBank/DDBJ databases">
        <title>De novo transcriptome assembly of four accessions of the metal hyperaccumulator plant Noccaea caerulescens.</title>
        <authorList>
            <person name="Blande D."/>
            <person name="Halimaa P."/>
            <person name="Tervahauta A.I."/>
            <person name="Aarts M.G."/>
            <person name="Karenlampi S.O."/>
        </authorList>
    </citation>
    <scope>NUCLEOTIDE SEQUENCE</scope>
</reference>
<sequence>MNETSLESLLDVFGDGLGSLRNGVSGELSGEDELDGRLDFPGGESSSLVEADELGSFSGNAVEGIMDEGVHDVHGLLGDTNVGVDLLEDLVDVDGEGLDSSSSGLLVS</sequence>